<comment type="caution">
    <text evidence="2">The sequence shown here is derived from an EMBL/GenBank/DDBJ whole genome shotgun (WGS) entry which is preliminary data.</text>
</comment>
<sequence length="106" mass="10989">MATMGPLLAHLSRKPTHQSEAAGLGQKNCQGPNEANNPTKDIGAPIHKIYEPCNSSSPAKHQGSQAVQLTRNETQKLGHSKQVAAAAAHAVGPGTKSQDALTDDSS</sequence>
<dbReference type="AlphaFoldDB" id="A0A5N6PRE3"/>
<feature type="region of interest" description="Disordered" evidence="1">
    <location>
        <begin position="1"/>
        <end position="106"/>
    </location>
</feature>
<evidence type="ECO:0000313" key="3">
    <source>
        <dbReference type="Proteomes" id="UP000326396"/>
    </source>
</evidence>
<feature type="compositionally biased region" description="Polar residues" evidence="1">
    <location>
        <begin position="53"/>
        <end position="77"/>
    </location>
</feature>
<reference evidence="2 3" key="1">
    <citation type="submission" date="2019-05" db="EMBL/GenBank/DDBJ databases">
        <title>Mikania micrantha, genome provides insights into the molecular mechanism of rapid growth.</title>
        <authorList>
            <person name="Liu B."/>
        </authorList>
    </citation>
    <scope>NUCLEOTIDE SEQUENCE [LARGE SCALE GENOMIC DNA]</scope>
    <source>
        <strain evidence="2">NLD-2019</strain>
        <tissue evidence="2">Leaf</tissue>
    </source>
</reference>
<proteinExistence type="predicted"/>
<evidence type="ECO:0000313" key="2">
    <source>
        <dbReference type="EMBL" id="KAD6796122.1"/>
    </source>
</evidence>
<evidence type="ECO:0000256" key="1">
    <source>
        <dbReference type="SAM" id="MobiDB-lite"/>
    </source>
</evidence>
<feature type="compositionally biased region" description="Polar residues" evidence="1">
    <location>
        <begin position="27"/>
        <end position="39"/>
    </location>
</feature>
<dbReference type="EMBL" id="SZYD01000003">
    <property type="protein sequence ID" value="KAD6796122.1"/>
    <property type="molecule type" value="Genomic_DNA"/>
</dbReference>
<accession>A0A5N6PRE3</accession>
<gene>
    <name evidence="2" type="ORF">E3N88_07018</name>
</gene>
<name>A0A5N6PRE3_9ASTR</name>
<organism evidence="2 3">
    <name type="scientific">Mikania micrantha</name>
    <name type="common">bitter vine</name>
    <dbReference type="NCBI Taxonomy" id="192012"/>
    <lineage>
        <taxon>Eukaryota</taxon>
        <taxon>Viridiplantae</taxon>
        <taxon>Streptophyta</taxon>
        <taxon>Embryophyta</taxon>
        <taxon>Tracheophyta</taxon>
        <taxon>Spermatophyta</taxon>
        <taxon>Magnoliopsida</taxon>
        <taxon>eudicotyledons</taxon>
        <taxon>Gunneridae</taxon>
        <taxon>Pentapetalae</taxon>
        <taxon>asterids</taxon>
        <taxon>campanulids</taxon>
        <taxon>Asterales</taxon>
        <taxon>Asteraceae</taxon>
        <taxon>Asteroideae</taxon>
        <taxon>Heliantheae alliance</taxon>
        <taxon>Eupatorieae</taxon>
        <taxon>Mikania</taxon>
    </lineage>
</organism>
<dbReference type="Proteomes" id="UP000326396">
    <property type="component" value="Linkage Group LG11"/>
</dbReference>
<keyword evidence="3" id="KW-1185">Reference proteome</keyword>
<protein>
    <submittedName>
        <fullName evidence="2">Uncharacterized protein</fullName>
    </submittedName>
</protein>